<comment type="caution">
    <text evidence="2">The sequence shown here is derived from an EMBL/GenBank/DDBJ whole genome shotgun (WGS) entry which is preliminary data.</text>
</comment>
<evidence type="ECO:0000256" key="1">
    <source>
        <dbReference type="SAM" id="MobiDB-lite"/>
    </source>
</evidence>
<dbReference type="AlphaFoldDB" id="A0A9X9LH34"/>
<feature type="compositionally biased region" description="Pro residues" evidence="1">
    <location>
        <begin position="175"/>
        <end position="205"/>
    </location>
</feature>
<organism evidence="2 3">
    <name type="scientific">Gulo gulo</name>
    <name type="common">Wolverine</name>
    <name type="synonym">Gluton</name>
    <dbReference type="NCBI Taxonomy" id="48420"/>
    <lineage>
        <taxon>Eukaryota</taxon>
        <taxon>Metazoa</taxon>
        <taxon>Chordata</taxon>
        <taxon>Craniata</taxon>
        <taxon>Vertebrata</taxon>
        <taxon>Euteleostomi</taxon>
        <taxon>Mammalia</taxon>
        <taxon>Eutheria</taxon>
        <taxon>Laurasiatheria</taxon>
        <taxon>Carnivora</taxon>
        <taxon>Caniformia</taxon>
        <taxon>Musteloidea</taxon>
        <taxon>Mustelidae</taxon>
        <taxon>Guloninae</taxon>
        <taxon>Gulo</taxon>
    </lineage>
</organism>
<name>A0A9X9LH34_GULGU</name>
<reference evidence="2 3" key="1">
    <citation type="submission" date="2018-10" db="EMBL/GenBank/DDBJ databases">
        <authorList>
            <person name="Ekblom R."/>
            <person name="Jareborg N."/>
        </authorList>
    </citation>
    <scope>NUCLEOTIDE SEQUENCE [LARGE SCALE GENOMIC DNA]</scope>
    <source>
        <tissue evidence="2">Muscle</tissue>
    </source>
</reference>
<sequence length="205" mass="22588">MDEHGVAPTLTEIPPMASVINGEPMHQMENYHLDNTAGTQYTTNCSQTVIHPKRYTRWPSCPQYWVQQIILVQVNPGETLTIKSDDGNIQNIQGPADVPLMSPSGTLPPIYLPPGYMSQVVEENGIRKIIIVPQTIDCHTTTPAPIPQVSHFIGPSSPIYPQVPQLTYPPAQGEFPPPYIQEPLPQQLPPPPPPPPQLPPQPLPQ</sequence>
<protein>
    <submittedName>
        <fullName evidence="2">Uncharacterized protein</fullName>
    </submittedName>
</protein>
<dbReference type="Proteomes" id="UP000269945">
    <property type="component" value="Unassembled WGS sequence"/>
</dbReference>
<dbReference type="EMBL" id="CYRY02003212">
    <property type="protein sequence ID" value="VCW67847.1"/>
    <property type="molecule type" value="Genomic_DNA"/>
</dbReference>
<proteinExistence type="predicted"/>
<gene>
    <name evidence="2" type="ORF">BN2614_LOCUS1</name>
</gene>
<feature type="region of interest" description="Disordered" evidence="1">
    <location>
        <begin position="163"/>
        <end position="205"/>
    </location>
</feature>
<feature type="non-terminal residue" evidence="2">
    <location>
        <position position="205"/>
    </location>
</feature>
<keyword evidence="3" id="KW-1185">Reference proteome</keyword>
<evidence type="ECO:0000313" key="2">
    <source>
        <dbReference type="EMBL" id="VCW67847.1"/>
    </source>
</evidence>
<accession>A0A9X9LH34</accession>
<evidence type="ECO:0000313" key="3">
    <source>
        <dbReference type="Proteomes" id="UP000269945"/>
    </source>
</evidence>